<feature type="domain" description="RING-type" evidence="5">
    <location>
        <begin position="148"/>
        <end position="193"/>
    </location>
</feature>
<dbReference type="EMBL" id="KQ421984">
    <property type="protein sequence ID" value="KOF75879.1"/>
    <property type="molecule type" value="Genomic_DNA"/>
</dbReference>
<dbReference type="KEGG" id="obi:106877128"/>
<dbReference type="OrthoDB" id="6105938at2759"/>
<dbReference type="Gene3D" id="3.30.40.10">
    <property type="entry name" value="Zinc/RING finger domain, C3HC4 (zinc finger)"/>
    <property type="match status" value="1"/>
</dbReference>
<name>A0A0L8GGA2_OCTBM</name>
<dbReference type="PROSITE" id="PS50089">
    <property type="entry name" value="ZF_RING_2"/>
    <property type="match status" value="1"/>
</dbReference>
<dbReference type="GO" id="GO:0008270">
    <property type="term" value="F:zinc ion binding"/>
    <property type="evidence" value="ECO:0007669"/>
    <property type="project" value="UniProtKB-KW"/>
</dbReference>
<proteinExistence type="predicted"/>
<sequence>MPNFGSRYTANRMESTYIYDLSDDDALMSATTTNHSTMICDSLSQPTAGNIHDMSCFISDVVSAEPITICDNPRRIARDAVYTHRTAGTKRLRKQNRLKSNNIGNSASDPILIPDEPIIESRSFRKNVPSTSETESESHRTSPASQICPLCLETFENIRSKNIKFRATLCGHIFCEMCLAKCPTLNYKCPVCRKPVKPKQLIHLFL</sequence>
<dbReference type="Pfam" id="PF14634">
    <property type="entry name" value="zf-RING_5"/>
    <property type="match status" value="1"/>
</dbReference>
<organism evidence="6">
    <name type="scientific">Octopus bimaculoides</name>
    <name type="common">California two-spotted octopus</name>
    <dbReference type="NCBI Taxonomy" id="37653"/>
    <lineage>
        <taxon>Eukaryota</taxon>
        <taxon>Metazoa</taxon>
        <taxon>Spiralia</taxon>
        <taxon>Lophotrochozoa</taxon>
        <taxon>Mollusca</taxon>
        <taxon>Cephalopoda</taxon>
        <taxon>Coleoidea</taxon>
        <taxon>Octopodiformes</taxon>
        <taxon>Octopoda</taxon>
        <taxon>Incirrata</taxon>
        <taxon>Octopodidae</taxon>
        <taxon>Octopus</taxon>
    </lineage>
</organism>
<accession>A0A0L8GGA2</accession>
<keyword evidence="1" id="KW-0479">Metal-binding</keyword>
<evidence type="ECO:0000256" key="2">
    <source>
        <dbReference type="ARBA" id="ARBA00022771"/>
    </source>
</evidence>
<evidence type="ECO:0000313" key="6">
    <source>
        <dbReference type="EMBL" id="KOF75879.1"/>
    </source>
</evidence>
<dbReference type="AlphaFoldDB" id="A0A0L8GGA2"/>
<dbReference type="InterPro" id="IPR013083">
    <property type="entry name" value="Znf_RING/FYVE/PHD"/>
</dbReference>
<reference evidence="6" key="1">
    <citation type="submission" date="2015-07" db="EMBL/GenBank/DDBJ databases">
        <title>MeaNS - Measles Nucleotide Surveillance Program.</title>
        <authorList>
            <person name="Tran T."/>
            <person name="Druce J."/>
        </authorList>
    </citation>
    <scope>NUCLEOTIDE SEQUENCE</scope>
    <source>
        <strain evidence="6">UCB-OBI-ISO-001</strain>
        <tissue evidence="6">Gonad</tissue>
    </source>
</reference>
<protein>
    <recommendedName>
        <fullName evidence="5">RING-type domain-containing protein</fullName>
    </recommendedName>
</protein>
<dbReference type="InterPro" id="IPR001841">
    <property type="entry name" value="Znf_RING"/>
</dbReference>
<gene>
    <name evidence="6" type="ORF">OCBIM_22034135mg</name>
</gene>
<evidence type="ECO:0000259" key="5">
    <source>
        <dbReference type="PROSITE" id="PS50089"/>
    </source>
</evidence>
<evidence type="ECO:0000256" key="1">
    <source>
        <dbReference type="ARBA" id="ARBA00022723"/>
    </source>
</evidence>
<dbReference type="SUPFAM" id="SSF57850">
    <property type="entry name" value="RING/U-box"/>
    <property type="match status" value="1"/>
</dbReference>
<dbReference type="InterPro" id="IPR047134">
    <property type="entry name" value="RNF4"/>
</dbReference>
<dbReference type="PANTHER" id="PTHR23041">
    <property type="entry name" value="RING FINGER DOMAIN-CONTAINING"/>
    <property type="match status" value="1"/>
</dbReference>
<evidence type="ECO:0000256" key="3">
    <source>
        <dbReference type="ARBA" id="ARBA00022833"/>
    </source>
</evidence>
<keyword evidence="2 4" id="KW-0863">Zinc-finger</keyword>
<dbReference type="PROSITE" id="PS00518">
    <property type="entry name" value="ZF_RING_1"/>
    <property type="match status" value="1"/>
</dbReference>
<evidence type="ECO:0000256" key="4">
    <source>
        <dbReference type="PROSITE-ProRule" id="PRU00175"/>
    </source>
</evidence>
<dbReference type="InterPro" id="IPR017907">
    <property type="entry name" value="Znf_RING_CS"/>
</dbReference>
<keyword evidence="3" id="KW-0862">Zinc</keyword>
<dbReference type="PANTHER" id="PTHR23041:SF78">
    <property type="entry name" value="E3 UBIQUITIN-PROTEIN LIGASE RNF4"/>
    <property type="match status" value="1"/>
</dbReference>
<dbReference type="STRING" id="37653.A0A0L8GGA2"/>
<dbReference type="SMART" id="SM00184">
    <property type="entry name" value="RING"/>
    <property type="match status" value="1"/>
</dbReference>